<proteinExistence type="predicted"/>
<reference evidence="1 2" key="1">
    <citation type="submission" date="2023-01" db="EMBL/GenBank/DDBJ databases">
        <title>Analysis of 21 Apiospora genomes using comparative genomics revels a genus with tremendous synthesis potential of carbohydrate active enzymes and secondary metabolites.</title>
        <authorList>
            <person name="Sorensen T."/>
        </authorList>
    </citation>
    <scope>NUCLEOTIDE SEQUENCE [LARGE SCALE GENOMIC DNA]</scope>
    <source>
        <strain evidence="1 2">CBS 83171</strain>
    </source>
</reference>
<evidence type="ECO:0000313" key="2">
    <source>
        <dbReference type="Proteomes" id="UP001446871"/>
    </source>
</evidence>
<keyword evidence="2" id="KW-1185">Reference proteome</keyword>
<dbReference type="Proteomes" id="UP001446871">
    <property type="component" value="Unassembled WGS sequence"/>
</dbReference>
<protein>
    <recommendedName>
        <fullName evidence="3">Ecp2 effector protein domain-containing protein</fullName>
    </recommendedName>
</protein>
<gene>
    <name evidence="1" type="ORF">PG996_013945</name>
</gene>
<evidence type="ECO:0008006" key="3">
    <source>
        <dbReference type="Google" id="ProtNLM"/>
    </source>
</evidence>
<sequence length="186" mass="20598">MSVDPNATVSQAANSLQWWPSYLASKIMPTCQPTPLPVNSQFFTNQTALTYTLASVWRNSRSDGTNTARQTLSPSLAYLNQELQNCSVTSVQIDVESYDRAANQQALTEWGAKVRTSATCQIATDTGIVFLNLTQTYDYVPDTVTLAQVATLIGSGPVSRDKEKRASLWWGESLMSTYWAELTWLL</sequence>
<accession>A0ABR1TGW3</accession>
<name>A0ABR1TGW3_9PEZI</name>
<dbReference type="EMBL" id="JAQQWM010000009">
    <property type="protein sequence ID" value="KAK8045881.1"/>
    <property type="molecule type" value="Genomic_DNA"/>
</dbReference>
<organism evidence="1 2">
    <name type="scientific">Apiospora saccharicola</name>
    <dbReference type="NCBI Taxonomy" id="335842"/>
    <lineage>
        <taxon>Eukaryota</taxon>
        <taxon>Fungi</taxon>
        <taxon>Dikarya</taxon>
        <taxon>Ascomycota</taxon>
        <taxon>Pezizomycotina</taxon>
        <taxon>Sordariomycetes</taxon>
        <taxon>Xylariomycetidae</taxon>
        <taxon>Amphisphaeriales</taxon>
        <taxon>Apiosporaceae</taxon>
        <taxon>Apiospora</taxon>
    </lineage>
</organism>
<evidence type="ECO:0000313" key="1">
    <source>
        <dbReference type="EMBL" id="KAK8045881.1"/>
    </source>
</evidence>
<comment type="caution">
    <text evidence="1">The sequence shown here is derived from an EMBL/GenBank/DDBJ whole genome shotgun (WGS) entry which is preliminary data.</text>
</comment>